<evidence type="ECO:0000256" key="1">
    <source>
        <dbReference type="ARBA" id="ARBA00011047"/>
    </source>
</evidence>
<name>A0A8C1ME56_CYPCA</name>
<comment type="function">
    <text evidence="4">ATP-dependent protein-folding chaperone for the eIF2 complex. Binds to the gamma subunit of the eIF2 complex which allows the subunit to assemble with the alpha and beta subunits.</text>
</comment>
<dbReference type="InterPro" id="IPR009772">
    <property type="entry name" value="CDC123"/>
</dbReference>
<reference evidence="5" key="1">
    <citation type="submission" date="2025-08" db="UniProtKB">
        <authorList>
            <consortium name="Ensembl"/>
        </authorList>
    </citation>
    <scope>IDENTIFICATION</scope>
</reference>
<dbReference type="PANTHER" id="PTHR15323">
    <property type="entry name" value="D123 PROTEIN"/>
    <property type="match status" value="1"/>
</dbReference>
<gene>
    <name evidence="5" type="primary">LOC109054943</name>
</gene>
<keyword evidence="6" id="KW-1185">Reference proteome</keyword>
<evidence type="ECO:0000256" key="4">
    <source>
        <dbReference type="ARBA" id="ARBA00045515"/>
    </source>
</evidence>
<sequence length="351" mass="40488">CHAFAFQWTDDETTTAVTVRLIPRSQSKLSRHTLVQVLKCVSFSGPRIPRVQDKGARGNKCSRWACLPKAELERPSGEKHLLRIAFHTHEYIILTTSFIFRSCSQDANWIALNSSLQCQSLCDIFLLFKSSDFITHDLTQPFLHCSDDSPDPTINYELVLRKWSELIPGAEFRCFVKENKIIAISQRDYTQHYQHIAKQEDSISSAILEFFRDHIQYQFPDEDFVLDVYRDSSGRVWLIDFNPFGEVTDSFLFTWEELTSGKNLTANQTQEDTALQEGPAFRYTTSEVTVQPSPCLSYRIPRDFLDLTTGEDAYKLIDFLKLVSEMGIKTTETRTSVEKERKLSHRLHSCT</sequence>
<evidence type="ECO:0000313" key="6">
    <source>
        <dbReference type="Proteomes" id="UP000694427"/>
    </source>
</evidence>
<reference evidence="5" key="2">
    <citation type="submission" date="2025-09" db="UniProtKB">
        <authorList>
            <consortium name="Ensembl"/>
        </authorList>
    </citation>
    <scope>IDENTIFICATION</scope>
</reference>
<protein>
    <recommendedName>
        <fullName evidence="2">Translation initiation factor eIF2 assembly protein</fullName>
    </recommendedName>
    <alternativeName>
        <fullName evidence="3">Cell division cycle protein 123 homolog</fullName>
    </alternativeName>
</protein>
<dbReference type="PANTHER" id="PTHR15323:SF6">
    <property type="entry name" value="CELL DIVISION CYCLE PROTEIN 123 HOMOLOG"/>
    <property type="match status" value="1"/>
</dbReference>
<dbReference type="Ensembl" id="ENSCCRT00010083041.1">
    <property type="protein sequence ID" value="ENSCCRP00010074926.1"/>
    <property type="gene ID" value="ENSCCRG00010032287.1"/>
</dbReference>
<accession>A0A8C1ME56</accession>
<evidence type="ECO:0000256" key="2">
    <source>
        <dbReference type="ARBA" id="ARBA00044080"/>
    </source>
</evidence>
<dbReference type="Proteomes" id="UP000694427">
    <property type="component" value="Unplaced"/>
</dbReference>
<comment type="similarity">
    <text evidence="1">Belongs to the CDC123 family.</text>
</comment>
<evidence type="ECO:0000313" key="5">
    <source>
        <dbReference type="Ensembl" id="ENSCCRP00010074926.1"/>
    </source>
</evidence>
<dbReference type="Pfam" id="PF07065">
    <property type="entry name" value="D123"/>
    <property type="match status" value="1"/>
</dbReference>
<dbReference type="AlphaFoldDB" id="A0A8C1ME56"/>
<organism evidence="5 6">
    <name type="scientific">Cyprinus carpio</name>
    <name type="common">Common carp</name>
    <dbReference type="NCBI Taxonomy" id="7962"/>
    <lineage>
        <taxon>Eukaryota</taxon>
        <taxon>Metazoa</taxon>
        <taxon>Chordata</taxon>
        <taxon>Craniata</taxon>
        <taxon>Vertebrata</taxon>
        <taxon>Euteleostomi</taxon>
        <taxon>Actinopterygii</taxon>
        <taxon>Neopterygii</taxon>
        <taxon>Teleostei</taxon>
        <taxon>Ostariophysi</taxon>
        <taxon>Cypriniformes</taxon>
        <taxon>Cyprinidae</taxon>
        <taxon>Cyprininae</taxon>
        <taxon>Cyprinus</taxon>
    </lineage>
</organism>
<proteinExistence type="inferred from homology"/>
<dbReference type="GO" id="GO:0005737">
    <property type="term" value="C:cytoplasm"/>
    <property type="evidence" value="ECO:0007669"/>
    <property type="project" value="TreeGrafter"/>
</dbReference>
<evidence type="ECO:0000256" key="3">
    <source>
        <dbReference type="ARBA" id="ARBA00044303"/>
    </source>
</evidence>